<sequence length="124" mass="13757">MALADPDDVPLWDVIGMNGLITFAIGLGAALVVMVPVVAASMWWQVPADPDTVKAYVTEQRMDNTLWARGFPHDAPDHDLGVQEAHQTMQRHRGCRADECRRKAAARQTLISAGRMKPDTSREY</sequence>
<evidence type="ECO:0000313" key="2">
    <source>
        <dbReference type="EMBL" id="NKY27440.1"/>
    </source>
</evidence>
<reference evidence="2 3" key="1">
    <citation type="submission" date="2020-04" db="EMBL/GenBank/DDBJ databases">
        <title>MicrobeNet Type strains.</title>
        <authorList>
            <person name="Nicholson A.C."/>
        </authorList>
    </citation>
    <scope>NUCLEOTIDE SEQUENCE [LARGE SCALE GENOMIC DNA]</scope>
    <source>
        <strain evidence="2 3">DSM 44956</strain>
    </source>
</reference>
<feature type="transmembrane region" description="Helical" evidence="1">
    <location>
        <begin position="20"/>
        <end position="44"/>
    </location>
</feature>
<accession>A0A7X6L477</accession>
<keyword evidence="3" id="KW-1185">Reference proteome</keyword>
<evidence type="ECO:0000313" key="3">
    <source>
        <dbReference type="Proteomes" id="UP000540698"/>
    </source>
</evidence>
<comment type="caution">
    <text evidence="2">The sequence shown here is derived from an EMBL/GenBank/DDBJ whole genome shotgun (WGS) entry which is preliminary data.</text>
</comment>
<proteinExistence type="predicted"/>
<organism evidence="2 3">
    <name type="scientific">Nocardia gamkensis</name>
    <dbReference type="NCBI Taxonomy" id="352869"/>
    <lineage>
        <taxon>Bacteria</taxon>
        <taxon>Bacillati</taxon>
        <taxon>Actinomycetota</taxon>
        <taxon>Actinomycetes</taxon>
        <taxon>Mycobacteriales</taxon>
        <taxon>Nocardiaceae</taxon>
        <taxon>Nocardia</taxon>
    </lineage>
</organism>
<keyword evidence="1" id="KW-0812">Transmembrane</keyword>
<dbReference type="AlphaFoldDB" id="A0A7X6L477"/>
<dbReference type="EMBL" id="JAAXOS010000006">
    <property type="protein sequence ID" value="NKY27440.1"/>
    <property type="molecule type" value="Genomic_DNA"/>
</dbReference>
<gene>
    <name evidence="2" type="ORF">HGB38_14560</name>
</gene>
<protein>
    <submittedName>
        <fullName evidence="2">Uncharacterized protein</fullName>
    </submittedName>
</protein>
<evidence type="ECO:0000256" key="1">
    <source>
        <dbReference type="SAM" id="Phobius"/>
    </source>
</evidence>
<dbReference type="RefSeq" id="WP_157114133.1">
    <property type="nucleotide sequence ID" value="NZ_LWUB01000001.1"/>
</dbReference>
<dbReference type="Proteomes" id="UP000540698">
    <property type="component" value="Unassembled WGS sequence"/>
</dbReference>
<keyword evidence="1" id="KW-0472">Membrane</keyword>
<keyword evidence="1" id="KW-1133">Transmembrane helix</keyword>
<name>A0A7X6L477_9NOCA</name>